<dbReference type="KEGG" id="vg:23462365"/>
<evidence type="ECO:0000313" key="2">
    <source>
        <dbReference type="Proteomes" id="UP000202511"/>
    </source>
</evidence>
<dbReference type="RefSeq" id="YP_009119683.1">
    <property type="nucleotide sequence ID" value="NC_026440.1"/>
</dbReference>
<reference evidence="1 2" key="1">
    <citation type="journal article" date="2015" name="Parasitol. Res.">
        <title>Viruses in close associations with free-living amoebae.</title>
        <authorList>
            <person name="Scheid P."/>
        </authorList>
    </citation>
    <scope>NUCLEOTIDE SEQUENCE [LARGE SCALE GENOMIC DNA]</scope>
    <source>
        <strain evidence="1">KlaHel</strain>
    </source>
</reference>
<accession>A0A0B5IXG1</accession>
<proteinExistence type="predicted"/>
<protein>
    <submittedName>
        <fullName evidence="1">Ring u-box domain-containing protein</fullName>
    </submittedName>
</protein>
<sequence>MRHHNTCDQKPWDMQRRDKAGTIVDWQRATTNRLARAQAQGDALVAAMIVVDTRADRHLADRAADVSLRAWLKRTRGATLPAWAVGIDAVDLVRLPRPDPDDDGICGSARLVLLWAQWGDADAAQRLCNMAQDMCSTDTCHGRLAPLSLRKDIALWHPIVAHANNIQVRLFVPVLAEIAAAGTADDGPTCIACMCEPPPWSSNRAATFACALATASVSSMVRGGRLNAPFVALRLRLPGACARSLRQRKNPSSPNRLLNPMDRQTLALTSITPTPVL</sequence>
<name>A0A0B5IXG1_9VIRU</name>
<organism evidence="1 2">
    <name type="scientific">Pandoravirus inopinatum</name>
    <dbReference type="NCBI Taxonomy" id="1605721"/>
    <lineage>
        <taxon>Viruses</taxon>
        <taxon>Pandoravirus</taxon>
    </lineage>
</organism>
<evidence type="ECO:0000313" key="1">
    <source>
        <dbReference type="EMBL" id="AJF97448.1"/>
    </source>
</evidence>
<dbReference type="GeneID" id="23462365"/>
<dbReference type="Proteomes" id="UP000202511">
    <property type="component" value="Segment"/>
</dbReference>
<dbReference type="EMBL" id="KP136319">
    <property type="protein sequence ID" value="AJF97448.1"/>
    <property type="molecule type" value="Genomic_DNA"/>
</dbReference>